<evidence type="ECO:0000313" key="1">
    <source>
        <dbReference type="EMBL" id="KAK1458046.1"/>
    </source>
</evidence>
<proteinExistence type="predicted"/>
<accession>A0AAI9UK67</accession>
<evidence type="ECO:0000313" key="2">
    <source>
        <dbReference type="Proteomes" id="UP001239795"/>
    </source>
</evidence>
<dbReference type="EMBL" id="MLGG01000014">
    <property type="protein sequence ID" value="KAK1458046.1"/>
    <property type="molecule type" value="Genomic_DNA"/>
</dbReference>
<dbReference type="AlphaFoldDB" id="A0AAI9UK67"/>
<protein>
    <submittedName>
        <fullName evidence="1">Uncharacterized protein</fullName>
    </submittedName>
</protein>
<dbReference type="Proteomes" id="UP001239795">
    <property type="component" value="Unassembled WGS sequence"/>
</dbReference>
<sequence length="68" mass="7604">MGQGRRDVGWWWCCVSRGRGCVTMPDDDGGTITVSFLRGNRLYRGISHPLEVVSKVFLSATEEEGANW</sequence>
<gene>
    <name evidence="1" type="ORF">CMEL01_15393</name>
</gene>
<comment type="caution">
    <text evidence="1">The sequence shown here is derived from an EMBL/GenBank/DDBJ whole genome shotgun (WGS) entry which is preliminary data.</text>
</comment>
<reference evidence="1 2" key="1">
    <citation type="submission" date="2016-10" db="EMBL/GenBank/DDBJ databases">
        <title>The genome sequence of Colletotrichum fioriniae PJ7.</title>
        <authorList>
            <person name="Baroncelli R."/>
        </authorList>
    </citation>
    <scope>NUCLEOTIDE SEQUENCE [LARGE SCALE GENOMIC DNA]</scope>
    <source>
        <strain evidence="1">Col 31</strain>
    </source>
</reference>
<name>A0AAI9UK67_9PEZI</name>
<keyword evidence="2" id="KW-1185">Reference proteome</keyword>
<organism evidence="1 2">
    <name type="scientific">Colletotrichum melonis</name>
    <dbReference type="NCBI Taxonomy" id="1209925"/>
    <lineage>
        <taxon>Eukaryota</taxon>
        <taxon>Fungi</taxon>
        <taxon>Dikarya</taxon>
        <taxon>Ascomycota</taxon>
        <taxon>Pezizomycotina</taxon>
        <taxon>Sordariomycetes</taxon>
        <taxon>Hypocreomycetidae</taxon>
        <taxon>Glomerellales</taxon>
        <taxon>Glomerellaceae</taxon>
        <taxon>Colletotrichum</taxon>
        <taxon>Colletotrichum acutatum species complex</taxon>
    </lineage>
</organism>